<comment type="similarity">
    <text evidence="1 2">Belongs to the glycosyl hydrolase 31 family.</text>
</comment>
<keyword evidence="7" id="KW-1185">Reference proteome</keyword>
<dbReference type="CDD" id="cd14752">
    <property type="entry name" value="GH31_N"/>
    <property type="match status" value="1"/>
</dbReference>
<dbReference type="SUPFAM" id="SSF51011">
    <property type="entry name" value="Glycosyl hydrolase domain"/>
    <property type="match status" value="1"/>
</dbReference>
<dbReference type="SUPFAM" id="SSF74650">
    <property type="entry name" value="Galactose mutarotase-like"/>
    <property type="match status" value="1"/>
</dbReference>
<dbReference type="SUPFAM" id="SSF51445">
    <property type="entry name" value="(Trans)glycosidases"/>
    <property type="match status" value="1"/>
</dbReference>
<dbReference type="InterPro" id="IPR011013">
    <property type="entry name" value="Gal_mutarotase_sf_dom"/>
</dbReference>
<protein>
    <submittedName>
        <fullName evidence="6">Alpha-xylosidase</fullName>
        <ecNumber evidence="6">3.2.1.177</ecNumber>
    </submittedName>
</protein>
<evidence type="ECO:0000313" key="6">
    <source>
        <dbReference type="EMBL" id="SLN23056.1"/>
    </source>
</evidence>
<sequence length="790" mass="87972">MKTLKSWSVADQSATGVILSLDGGRSLRIAVLEDTLFRVSMLREAGWRLDRTWSIAPDSDVAWEGRSRDSNDGFSCPAFTLDRGADRLVLQTASVRLTVATPLCLTWDAKVDGAWKTFAQERPTGAYMAGTRTSAHSHFFLRQHGERHYGLGEKSGDLERSGKRYEMRNLDAMGYDAESTDPLYKHLPVTLTRTAQAGSYSVFYDNLSSCWFDLGNELDNYHKPYRVYRAEDGDLDYYLAWSPDVLGLVKRQASITGGTAFPPRWALGYSGSTMLYTDAEDAQVQLSTFLEKIDEFAIPCDSFQMSSGYTSIGPKRYVFNWNTAKFPDIDAMTADFAAEGVNLVANIKPCLLRDHPRYGEVAEAGLFIRDSEEDRPEISSYWDEEGSHLDFTNPDTIAWWKENVTTQLLAHGIGSTWNDNNEYEVWDGHAICQGFGEAIDIKLIRPLHSVLMTRASEEAQLAFNPEERPYLISRSGAPGIQRYAQTWTGDNRTAWKTIRYNTRMGLGLSLSGIFNVGHDVGGFSGPRPEPELFLRWIQNGIFHPRFTIHSWNDDATVNEAWMYPEILPQVRDALALRYALVPYLYTLLYQSVTADEPMIRPTFLDHEHDARTFEECDEFLLGRDLLVASVMEEGATSRTLYLPDNGAGWWDFWSGAWHAGGQQITVPVTLGSMPLFVRAGAILPLAEGATRADASSGTRVLAVFPANGKNDTSSISYEDDGLARDALSGNHCLITATLSGDEDLRLDLMSEGGFKPAFDRFTIRLPKGETRKVSVAGKAVTDGDTVSLGA</sequence>
<evidence type="ECO:0000259" key="5">
    <source>
        <dbReference type="Pfam" id="PF21365"/>
    </source>
</evidence>
<dbReference type="InterPro" id="IPR013780">
    <property type="entry name" value="Glyco_hydro_b"/>
</dbReference>
<dbReference type="InterPro" id="IPR048395">
    <property type="entry name" value="Glyco_hydro_31_C"/>
</dbReference>
<dbReference type="Pfam" id="PF01055">
    <property type="entry name" value="Glyco_hydro_31_2nd"/>
    <property type="match status" value="1"/>
</dbReference>
<name>A0A1Y5RQQ1_9RHOB</name>
<dbReference type="Gene3D" id="2.60.40.1760">
    <property type="entry name" value="glycosyl hydrolase (family 31)"/>
    <property type="match status" value="1"/>
</dbReference>
<dbReference type="EC" id="3.2.1.177" evidence="6"/>
<dbReference type="Gene3D" id="3.20.20.80">
    <property type="entry name" value="Glycosidases"/>
    <property type="match status" value="1"/>
</dbReference>
<evidence type="ECO:0000313" key="7">
    <source>
        <dbReference type="Proteomes" id="UP000193862"/>
    </source>
</evidence>
<feature type="domain" description="Glycosyl hydrolase family 31 C-terminal" evidence="5">
    <location>
        <begin position="596"/>
        <end position="683"/>
    </location>
</feature>
<evidence type="ECO:0000259" key="4">
    <source>
        <dbReference type="Pfam" id="PF13802"/>
    </source>
</evidence>
<dbReference type="EMBL" id="FWFS01000002">
    <property type="protein sequence ID" value="SLN23056.1"/>
    <property type="molecule type" value="Genomic_DNA"/>
</dbReference>
<dbReference type="RefSeq" id="WP_085835412.1">
    <property type="nucleotide sequence ID" value="NZ_FWFS01000002.1"/>
</dbReference>
<dbReference type="InterPro" id="IPR017853">
    <property type="entry name" value="GH"/>
</dbReference>
<dbReference type="Proteomes" id="UP000193862">
    <property type="component" value="Unassembled WGS sequence"/>
</dbReference>
<feature type="domain" description="Glycoside hydrolase family 31 TIM barrel" evidence="3">
    <location>
        <begin position="260"/>
        <end position="587"/>
    </location>
</feature>
<keyword evidence="2 6" id="KW-0378">Hydrolase</keyword>
<dbReference type="GO" id="GO:0030246">
    <property type="term" value="F:carbohydrate binding"/>
    <property type="evidence" value="ECO:0007669"/>
    <property type="project" value="InterPro"/>
</dbReference>
<dbReference type="Gene3D" id="2.60.40.1180">
    <property type="entry name" value="Golgi alpha-mannosidase II"/>
    <property type="match status" value="2"/>
</dbReference>
<dbReference type="Pfam" id="PF21365">
    <property type="entry name" value="Glyco_hydro_31_3rd"/>
    <property type="match status" value="1"/>
</dbReference>
<dbReference type="Pfam" id="PF13802">
    <property type="entry name" value="Gal_mutarotas_2"/>
    <property type="match status" value="1"/>
</dbReference>
<reference evidence="6 7" key="1">
    <citation type="submission" date="2017-03" db="EMBL/GenBank/DDBJ databases">
        <authorList>
            <person name="Afonso C.L."/>
            <person name="Miller P.J."/>
            <person name="Scott M.A."/>
            <person name="Spackman E."/>
            <person name="Goraichik I."/>
            <person name="Dimitrov K.M."/>
            <person name="Suarez D.L."/>
            <person name="Swayne D.E."/>
        </authorList>
    </citation>
    <scope>NUCLEOTIDE SEQUENCE [LARGE SCALE GENOMIC DNA]</scope>
    <source>
        <strain evidence="6 7">CECT 8620</strain>
    </source>
</reference>
<dbReference type="PANTHER" id="PTHR22762">
    <property type="entry name" value="ALPHA-GLUCOSIDASE"/>
    <property type="match status" value="1"/>
</dbReference>
<dbReference type="InterPro" id="IPR025887">
    <property type="entry name" value="Glyco_hydro_31_N_dom"/>
</dbReference>
<keyword evidence="2 6" id="KW-0326">Glycosidase</keyword>
<feature type="domain" description="Glycoside hydrolase family 31 N-terminal" evidence="4">
    <location>
        <begin position="27"/>
        <end position="213"/>
    </location>
</feature>
<dbReference type="AlphaFoldDB" id="A0A1Y5RQQ1"/>
<gene>
    <name evidence="6" type="primary">yicI</name>
    <name evidence="6" type="ORF">AQS8620_00647</name>
</gene>
<accession>A0A1Y5RQQ1</accession>
<evidence type="ECO:0000256" key="2">
    <source>
        <dbReference type="RuleBase" id="RU361185"/>
    </source>
</evidence>
<organism evidence="6 7">
    <name type="scientific">Aquimixticola soesokkakensis</name>
    <dbReference type="NCBI Taxonomy" id="1519096"/>
    <lineage>
        <taxon>Bacteria</taxon>
        <taxon>Pseudomonadati</taxon>
        <taxon>Pseudomonadota</taxon>
        <taxon>Alphaproteobacteria</taxon>
        <taxon>Rhodobacterales</taxon>
        <taxon>Paracoccaceae</taxon>
        <taxon>Aquimixticola</taxon>
    </lineage>
</organism>
<dbReference type="CDD" id="cd06599">
    <property type="entry name" value="GH31_glycosidase_Aec37"/>
    <property type="match status" value="1"/>
</dbReference>
<dbReference type="OrthoDB" id="176168at2"/>
<dbReference type="GO" id="GO:0005975">
    <property type="term" value="P:carbohydrate metabolic process"/>
    <property type="evidence" value="ECO:0007669"/>
    <property type="project" value="InterPro"/>
</dbReference>
<evidence type="ECO:0000259" key="3">
    <source>
        <dbReference type="Pfam" id="PF01055"/>
    </source>
</evidence>
<proteinExistence type="inferred from homology"/>
<dbReference type="GO" id="GO:0061634">
    <property type="term" value="F:alpha-D-xyloside xylohydrolase"/>
    <property type="evidence" value="ECO:0007669"/>
    <property type="project" value="UniProtKB-EC"/>
</dbReference>
<dbReference type="InterPro" id="IPR000322">
    <property type="entry name" value="Glyco_hydro_31_TIM"/>
</dbReference>
<evidence type="ECO:0000256" key="1">
    <source>
        <dbReference type="ARBA" id="ARBA00007806"/>
    </source>
</evidence>
<dbReference type="PANTHER" id="PTHR22762:SF165">
    <property type="entry name" value="PUTATIVE (AFU_ORTHOLOGUE AFUA_1G06560)-RELATED"/>
    <property type="match status" value="1"/>
</dbReference>